<dbReference type="PROSITE" id="PS01187">
    <property type="entry name" value="EGF_CA"/>
    <property type="match status" value="1"/>
</dbReference>
<dbReference type="STRING" id="418985.A0A1V9XSG3"/>
<dbReference type="SMART" id="SM00179">
    <property type="entry name" value="EGF_CA"/>
    <property type="match status" value="2"/>
</dbReference>
<feature type="chain" id="PRO_5010705975" evidence="7">
    <location>
        <begin position="24"/>
        <end position="305"/>
    </location>
</feature>
<dbReference type="EMBL" id="MNPL01004836">
    <property type="protein sequence ID" value="OQR76427.1"/>
    <property type="molecule type" value="Genomic_DNA"/>
</dbReference>
<dbReference type="SUPFAM" id="SSF57196">
    <property type="entry name" value="EGF/Laminin"/>
    <property type="match status" value="1"/>
</dbReference>
<sequence>MASFTRSIGALLLLAIILPSVAAYSNSPTWINCTRNRCHCEKSADCYENEPGVCMRLLLGGTNCRYCPHGYGVLYHLPEDPLPEGLPYTKVCHPMKICEDTRCFDTAQCQELHSSIGIGMRTRQQNRCICERGYKAERLAPGVERCVDIDECSLANRSMPPRGLPGFTNLPPSSSSPAHEYCPPKSRCVNTVGAFECRCVEGYRERYDNGLKCEDVDECEHLGFGACPWYLACINEAGSYRCANPFYRWVSNELFLLIIAIILLFVVNILICWICRATRRCLGYEDRFPVRQRHKQLDKYTVARL</sequence>
<evidence type="ECO:0000313" key="9">
    <source>
        <dbReference type="EMBL" id="OQR76427.1"/>
    </source>
</evidence>
<evidence type="ECO:0000256" key="3">
    <source>
        <dbReference type="ARBA" id="ARBA00022737"/>
    </source>
</evidence>
<keyword evidence="6" id="KW-1133">Transmembrane helix</keyword>
<dbReference type="PANTHER" id="PTHR24050">
    <property type="entry name" value="PA14 DOMAIN-CONTAINING PROTEIN"/>
    <property type="match status" value="1"/>
</dbReference>
<accession>A0A1V9XSG3</accession>
<keyword evidence="4" id="KW-1015">Disulfide bond</keyword>
<proteinExistence type="predicted"/>
<name>A0A1V9XSG3_9ACAR</name>
<dbReference type="InParanoid" id="A0A1V9XSG3"/>
<dbReference type="InterPro" id="IPR052235">
    <property type="entry name" value="Nephronectin_domain"/>
</dbReference>
<dbReference type="InterPro" id="IPR049883">
    <property type="entry name" value="NOTCH1_EGF-like"/>
</dbReference>
<keyword evidence="1" id="KW-0245">EGF-like domain</keyword>
<feature type="signal peptide" evidence="7">
    <location>
        <begin position="1"/>
        <end position="23"/>
    </location>
</feature>
<keyword evidence="5" id="KW-0325">Glycoprotein</keyword>
<dbReference type="GO" id="GO:0005509">
    <property type="term" value="F:calcium ion binding"/>
    <property type="evidence" value="ECO:0007669"/>
    <property type="project" value="InterPro"/>
</dbReference>
<evidence type="ECO:0000259" key="8">
    <source>
        <dbReference type="SMART" id="SM00179"/>
    </source>
</evidence>
<evidence type="ECO:0000256" key="4">
    <source>
        <dbReference type="ARBA" id="ARBA00023157"/>
    </source>
</evidence>
<comment type="caution">
    <text evidence="9">The sequence shown here is derived from an EMBL/GenBank/DDBJ whole genome shotgun (WGS) entry which is preliminary data.</text>
</comment>
<evidence type="ECO:0000256" key="2">
    <source>
        <dbReference type="ARBA" id="ARBA00022729"/>
    </source>
</evidence>
<evidence type="ECO:0000256" key="5">
    <source>
        <dbReference type="ARBA" id="ARBA00023180"/>
    </source>
</evidence>
<feature type="domain" description="EGF-like calcium-binding" evidence="8">
    <location>
        <begin position="148"/>
        <end position="214"/>
    </location>
</feature>
<protein>
    <submittedName>
        <fullName evidence="9">Signal peptide protein</fullName>
    </submittedName>
</protein>
<dbReference type="FunFam" id="2.10.25.10:FF:000005">
    <property type="entry name" value="Fibrillin 2"/>
    <property type="match status" value="1"/>
</dbReference>
<dbReference type="AlphaFoldDB" id="A0A1V9XSG3"/>
<evidence type="ECO:0000313" key="10">
    <source>
        <dbReference type="Proteomes" id="UP000192247"/>
    </source>
</evidence>
<dbReference type="Gene3D" id="2.10.25.10">
    <property type="entry name" value="Laminin"/>
    <property type="match status" value="2"/>
</dbReference>
<keyword evidence="10" id="KW-1185">Reference proteome</keyword>
<evidence type="ECO:0000256" key="7">
    <source>
        <dbReference type="SAM" id="SignalP"/>
    </source>
</evidence>
<organism evidence="9 10">
    <name type="scientific">Tropilaelaps mercedesae</name>
    <dbReference type="NCBI Taxonomy" id="418985"/>
    <lineage>
        <taxon>Eukaryota</taxon>
        <taxon>Metazoa</taxon>
        <taxon>Ecdysozoa</taxon>
        <taxon>Arthropoda</taxon>
        <taxon>Chelicerata</taxon>
        <taxon>Arachnida</taxon>
        <taxon>Acari</taxon>
        <taxon>Parasitiformes</taxon>
        <taxon>Mesostigmata</taxon>
        <taxon>Gamasina</taxon>
        <taxon>Dermanyssoidea</taxon>
        <taxon>Laelapidae</taxon>
        <taxon>Tropilaelaps</taxon>
    </lineage>
</organism>
<feature type="transmembrane region" description="Helical" evidence="6">
    <location>
        <begin position="254"/>
        <end position="275"/>
    </location>
</feature>
<keyword evidence="6" id="KW-0812">Transmembrane</keyword>
<dbReference type="Pfam" id="PF07645">
    <property type="entry name" value="EGF_CA"/>
    <property type="match status" value="2"/>
</dbReference>
<gene>
    <name evidence="9" type="ORF">BIW11_03077</name>
</gene>
<dbReference type="Proteomes" id="UP000192247">
    <property type="component" value="Unassembled WGS sequence"/>
</dbReference>
<keyword evidence="3" id="KW-0677">Repeat</keyword>
<keyword evidence="2 7" id="KW-0732">Signal</keyword>
<dbReference type="OrthoDB" id="10022113at2759"/>
<feature type="domain" description="EGF-like calcium-binding" evidence="8">
    <location>
        <begin position="215"/>
        <end position="253"/>
    </location>
</feature>
<keyword evidence="6" id="KW-0472">Membrane</keyword>
<dbReference type="InterPro" id="IPR001881">
    <property type="entry name" value="EGF-like_Ca-bd_dom"/>
</dbReference>
<evidence type="ECO:0000256" key="1">
    <source>
        <dbReference type="ARBA" id="ARBA00022536"/>
    </source>
</evidence>
<reference evidence="9 10" key="1">
    <citation type="journal article" date="2017" name="Gigascience">
        <title>Draft genome of the honey bee ectoparasitic mite, Tropilaelaps mercedesae, is shaped by the parasitic life history.</title>
        <authorList>
            <person name="Dong X."/>
            <person name="Armstrong S.D."/>
            <person name="Xia D."/>
            <person name="Makepeace B.L."/>
            <person name="Darby A.C."/>
            <person name="Kadowaki T."/>
        </authorList>
    </citation>
    <scope>NUCLEOTIDE SEQUENCE [LARGE SCALE GENOMIC DNA]</scope>
    <source>
        <strain evidence="9">Wuxi-XJTLU</strain>
    </source>
</reference>
<dbReference type="InterPro" id="IPR018097">
    <property type="entry name" value="EGF_Ca-bd_CS"/>
</dbReference>
<dbReference type="PANTHER" id="PTHR24050:SF28">
    <property type="entry name" value="UROMODULIN-LIKE"/>
    <property type="match status" value="1"/>
</dbReference>
<evidence type="ECO:0000256" key="6">
    <source>
        <dbReference type="SAM" id="Phobius"/>
    </source>
</evidence>